<dbReference type="RefSeq" id="XP_056072905.1">
    <property type="nucleotide sequence ID" value="XM_056212597.1"/>
</dbReference>
<evidence type="ECO:0000313" key="3">
    <source>
        <dbReference type="Proteomes" id="UP001140513"/>
    </source>
</evidence>
<accession>A0A9W9CBV1</accession>
<comment type="caution">
    <text evidence="2">The sequence shown here is derived from an EMBL/GenBank/DDBJ whole genome shotgun (WGS) entry which is preliminary data.</text>
</comment>
<evidence type="ECO:0000313" key="2">
    <source>
        <dbReference type="EMBL" id="KAJ4355779.1"/>
    </source>
</evidence>
<gene>
    <name evidence="2" type="ORF">N0V89_003800</name>
</gene>
<keyword evidence="3" id="KW-1185">Reference proteome</keyword>
<dbReference type="EMBL" id="JAPEUX010000003">
    <property type="protein sequence ID" value="KAJ4355779.1"/>
    <property type="molecule type" value="Genomic_DNA"/>
</dbReference>
<dbReference type="AlphaFoldDB" id="A0A9W9CBV1"/>
<protein>
    <submittedName>
        <fullName evidence="2">Uncharacterized protein</fullName>
    </submittedName>
</protein>
<name>A0A9W9CBV1_9PLEO</name>
<sequence length="376" mass="41536">MAQPKMPARAPRPQKIRPPGVEAVAQGAYHTQPAPQAPGWKREPPVSAQMNRTQPANKRAGPSGKEWIPGENAFLDACTCTTNCTCRKGARVLYRHQGQGDEEQNIWGEIRYVIKDDLGRDCGDHAGRYEEDESDGADGARQKRGKGKGKGKKGAEDLEKMREEMKGLRKDIKNLRVEGERVGMNAMGRGAIDPMVVGRMPNQGGFPMMNGMDPRLAQQLGAGDPYGVRFSPQMQRRMMGGRQGQRRGGGLPGMVDMDSEDDLSFEHADRMMDHRVGAGMMNIPPGMRKMGPNRMKQPRGPRARPPRRAQDFDPRYEYPPPPGRGPNPRQRVGPPPPPPGYNLDEDSMGSGLDGRGRFGPRVDDEDRPGKLSSKRD</sequence>
<feature type="region of interest" description="Disordered" evidence="1">
    <location>
        <begin position="277"/>
        <end position="376"/>
    </location>
</feature>
<feature type="region of interest" description="Disordered" evidence="1">
    <location>
        <begin position="240"/>
        <end position="259"/>
    </location>
</feature>
<evidence type="ECO:0000256" key="1">
    <source>
        <dbReference type="SAM" id="MobiDB-lite"/>
    </source>
</evidence>
<dbReference type="GeneID" id="80907330"/>
<proteinExistence type="predicted"/>
<organism evidence="2 3">
    <name type="scientific">Didymosphaeria variabile</name>
    <dbReference type="NCBI Taxonomy" id="1932322"/>
    <lineage>
        <taxon>Eukaryota</taxon>
        <taxon>Fungi</taxon>
        <taxon>Dikarya</taxon>
        <taxon>Ascomycota</taxon>
        <taxon>Pezizomycotina</taxon>
        <taxon>Dothideomycetes</taxon>
        <taxon>Pleosporomycetidae</taxon>
        <taxon>Pleosporales</taxon>
        <taxon>Massarineae</taxon>
        <taxon>Didymosphaeriaceae</taxon>
        <taxon>Didymosphaeria</taxon>
    </lineage>
</organism>
<feature type="compositionally biased region" description="Gly residues" evidence="1">
    <location>
        <begin position="241"/>
        <end position="252"/>
    </location>
</feature>
<dbReference type="OrthoDB" id="3801350at2759"/>
<feature type="region of interest" description="Disordered" evidence="1">
    <location>
        <begin position="125"/>
        <end position="158"/>
    </location>
</feature>
<feature type="compositionally biased region" description="Basic residues" evidence="1">
    <location>
        <begin position="142"/>
        <end position="152"/>
    </location>
</feature>
<feature type="compositionally biased region" description="Basic and acidic residues" evidence="1">
    <location>
        <begin position="354"/>
        <end position="376"/>
    </location>
</feature>
<reference evidence="2" key="1">
    <citation type="submission" date="2022-10" db="EMBL/GenBank/DDBJ databases">
        <title>Tapping the CABI collections for fungal endophytes: first genome assemblies for Collariella, Neodidymelliopsis, Ascochyta clinopodiicola, Didymella pomorum, Didymosphaeria variabile, Neocosmospora piperis and Neocucurbitaria cava.</title>
        <authorList>
            <person name="Hill R."/>
        </authorList>
    </citation>
    <scope>NUCLEOTIDE SEQUENCE</scope>
    <source>
        <strain evidence="2">IMI 356815</strain>
    </source>
</reference>
<feature type="region of interest" description="Disordered" evidence="1">
    <location>
        <begin position="1"/>
        <end position="67"/>
    </location>
</feature>
<feature type="compositionally biased region" description="Basic residues" evidence="1">
    <location>
        <begin position="296"/>
        <end position="307"/>
    </location>
</feature>
<dbReference type="Proteomes" id="UP001140513">
    <property type="component" value="Unassembled WGS sequence"/>
</dbReference>